<dbReference type="InterPro" id="IPR013783">
    <property type="entry name" value="Ig-like_fold"/>
</dbReference>
<dbReference type="PROSITE" id="PS50853">
    <property type="entry name" value="FN3"/>
    <property type="match status" value="1"/>
</dbReference>
<dbReference type="InterPro" id="IPR036116">
    <property type="entry name" value="FN3_sf"/>
</dbReference>
<proteinExistence type="predicted"/>
<name>A0A3B0TPV5_9ZZZZ</name>
<accession>A0A3B0TPV5</accession>
<evidence type="ECO:0000259" key="1">
    <source>
        <dbReference type="PROSITE" id="PS50853"/>
    </source>
</evidence>
<dbReference type="Gene3D" id="2.60.40.10">
    <property type="entry name" value="Immunoglobulins"/>
    <property type="match status" value="2"/>
</dbReference>
<dbReference type="EMBL" id="UOER01000028">
    <property type="protein sequence ID" value="VAW18720.1"/>
    <property type="molecule type" value="Genomic_DNA"/>
</dbReference>
<dbReference type="AlphaFoldDB" id="A0A3B0TPV5"/>
<sequence>MRKILYTLVLSTFIWSCGGSGSEDTPPPPQTNNAPTVPTLVYPTNNLLCIDNVLDFDWNASTDLDGDAITYQVQVAKDAGFTQLTHTVTESATLRTLSLEKGIAYYWRVKATDSKNLSSAYSATNQFYTEGEGVSNYLPFSPILVAPTLNSIVTSTTVTLQWTADDVNTTDILTYDVYFGTDQANLSIALADQTETSFETPTLTASTTYYWIVVVKDGQGGQTIGQIWNFITD</sequence>
<feature type="domain" description="Fibronectin type-III" evidence="1">
    <location>
        <begin position="34"/>
        <end position="132"/>
    </location>
</feature>
<organism evidence="2">
    <name type="scientific">hydrothermal vent metagenome</name>
    <dbReference type="NCBI Taxonomy" id="652676"/>
    <lineage>
        <taxon>unclassified sequences</taxon>
        <taxon>metagenomes</taxon>
        <taxon>ecological metagenomes</taxon>
    </lineage>
</organism>
<gene>
    <name evidence="2" type="ORF">MNBD_BACTEROID04-622</name>
</gene>
<dbReference type="SUPFAM" id="SSF49265">
    <property type="entry name" value="Fibronectin type III"/>
    <property type="match status" value="1"/>
</dbReference>
<evidence type="ECO:0000313" key="2">
    <source>
        <dbReference type="EMBL" id="VAW18720.1"/>
    </source>
</evidence>
<dbReference type="InterPro" id="IPR003961">
    <property type="entry name" value="FN3_dom"/>
</dbReference>
<reference evidence="2" key="1">
    <citation type="submission" date="2018-06" db="EMBL/GenBank/DDBJ databases">
        <authorList>
            <person name="Zhirakovskaya E."/>
        </authorList>
    </citation>
    <scope>NUCLEOTIDE SEQUENCE</scope>
</reference>
<protein>
    <recommendedName>
        <fullName evidence="1">Fibronectin type-III domain-containing protein</fullName>
    </recommendedName>
</protein>